<keyword evidence="2" id="KW-1185">Reference proteome</keyword>
<organism evidence="1 2">
    <name type="scientific">Geodia barretti</name>
    <name type="common">Barrett's horny sponge</name>
    <dbReference type="NCBI Taxonomy" id="519541"/>
    <lineage>
        <taxon>Eukaryota</taxon>
        <taxon>Metazoa</taxon>
        <taxon>Porifera</taxon>
        <taxon>Demospongiae</taxon>
        <taxon>Heteroscleromorpha</taxon>
        <taxon>Tetractinellida</taxon>
        <taxon>Astrophorina</taxon>
        <taxon>Geodiidae</taxon>
        <taxon>Geodia</taxon>
    </lineage>
</organism>
<protein>
    <submittedName>
        <fullName evidence="1">Uncharacterized protein</fullName>
    </submittedName>
</protein>
<evidence type="ECO:0000313" key="2">
    <source>
        <dbReference type="Proteomes" id="UP001174909"/>
    </source>
</evidence>
<dbReference type="AlphaFoldDB" id="A0AA35TW51"/>
<reference evidence="1" key="1">
    <citation type="submission" date="2023-03" db="EMBL/GenBank/DDBJ databases">
        <authorList>
            <person name="Steffen K."/>
            <person name="Cardenas P."/>
        </authorList>
    </citation>
    <scope>NUCLEOTIDE SEQUENCE</scope>
</reference>
<gene>
    <name evidence="1" type="ORF">GBAR_LOCUS29585</name>
</gene>
<dbReference type="InterPro" id="IPR011029">
    <property type="entry name" value="DEATH-like_dom_sf"/>
</dbReference>
<sequence>MLRGLLNLQQRPPSRVPEILSKIPTLGQLLKLKYVIDGETHEIEIIPRLSQQWNTFGVSGLGIEDYKVDICKGKDDSESCFKLFKKFLQSGSKKFKNPTWRSVITALRDRDLTVIADELENRALPNMID</sequence>
<evidence type="ECO:0000313" key="1">
    <source>
        <dbReference type="EMBL" id="CAI8054141.1"/>
    </source>
</evidence>
<proteinExistence type="predicted"/>
<name>A0AA35TW51_GEOBA</name>
<accession>A0AA35TW51</accession>
<dbReference type="Proteomes" id="UP001174909">
    <property type="component" value="Unassembled WGS sequence"/>
</dbReference>
<comment type="caution">
    <text evidence="1">The sequence shown here is derived from an EMBL/GenBank/DDBJ whole genome shotgun (WGS) entry which is preliminary data.</text>
</comment>
<dbReference type="Gene3D" id="1.10.533.10">
    <property type="entry name" value="Death Domain, Fas"/>
    <property type="match status" value="1"/>
</dbReference>
<dbReference type="EMBL" id="CASHTH010004153">
    <property type="protein sequence ID" value="CAI8054141.1"/>
    <property type="molecule type" value="Genomic_DNA"/>
</dbReference>